<dbReference type="InterPro" id="IPR006357">
    <property type="entry name" value="HAD-SF_hydro_IIA"/>
</dbReference>
<proteinExistence type="predicted"/>
<dbReference type="PANTHER" id="PTHR19288">
    <property type="entry name" value="4-NITROPHENYLPHOSPHATASE-RELATED"/>
    <property type="match status" value="1"/>
</dbReference>
<sequence>MLPYTTYLIDLDGVIYRGNTLLPGAREFIAWLETNSKKYLFLTNNSFATGEQILAKLQRLGIAADAAHLLSAGQAAVQHISRRFPGGVVYVIGEQPLLDLVRSQHLVVADPHAEKADAVLVGLDRTFDYAKLNSAIRAIRAGAFFITINRDALLPVEDGFIPGCGTLAAAIEAGSGVTPEVVGKPEPVLLQEAINILHSQPGETLMIGDSLDVDILGGKAAGTHTLLVLTGRSSRADIDRLHIVPDHVYQDLTALLQAENSAA</sequence>
<evidence type="ECO:0008006" key="2">
    <source>
        <dbReference type="Google" id="ProtNLM"/>
    </source>
</evidence>
<dbReference type="AlphaFoldDB" id="A0A3G1QTH2"/>
<organism evidence="1">
    <name type="scientific">uncultured organism</name>
    <dbReference type="NCBI Taxonomy" id="155900"/>
    <lineage>
        <taxon>unclassified sequences</taxon>
        <taxon>environmental samples</taxon>
    </lineage>
</organism>
<evidence type="ECO:0000313" key="1">
    <source>
        <dbReference type="EMBL" id="AWN00246.1"/>
    </source>
</evidence>
<name>A0A3G1QTH2_9ZZZZ</name>
<dbReference type="GO" id="GO:0016791">
    <property type="term" value="F:phosphatase activity"/>
    <property type="evidence" value="ECO:0007669"/>
    <property type="project" value="TreeGrafter"/>
</dbReference>
<reference evidence="1" key="1">
    <citation type="submission" date="2017-04" db="EMBL/GenBank/DDBJ databases">
        <title>Identification of novel phosphatase/phytase genes by screening of metagenomic libraries derived from soil samples.</title>
        <authorList>
            <person name="Castillo Villamizar G.A."/>
            <person name="Nacke H."/>
            <person name="Bohning M."/>
            <person name="Gullans E."/>
            <person name="Keiser K."/>
            <person name="Daniel R."/>
        </authorList>
    </citation>
    <scope>NUCLEOTIDE SEQUENCE</scope>
</reference>
<dbReference type="Gene3D" id="3.40.50.1000">
    <property type="entry name" value="HAD superfamily/HAD-like"/>
    <property type="match status" value="2"/>
</dbReference>
<dbReference type="InterPro" id="IPR023214">
    <property type="entry name" value="HAD_sf"/>
</dbReference>
<accession>A0A3G1QTH2</accession>
<dbReference type="Pfam" id="PF13344">
    <property type="entry name" value="Hydrolase_6"/>
    <property type="match status" value="1"/>
</dbReference>
<protein>
    <recommendedName>
        <fullName evidence="2">Haloacid dehalogenase-like hydrolase</fullName>
    </recommendedName>
</protein>
<dbReference type="NCBIfam" id="TIGR01460">
    <property type="entry name" value="HAD-SF-IIA"/>
    <property type="match status" value="1"/>
</dbReference>
<dbReference type="InterPro" id="IPR036412">
    <property type="entry name" value="HAD-like_sf"/>
</dbReference>
<dbReference type="PANTHER" id="PTHR19288:SF46">
    <property type="entry name" value="HALOACID DEHALOGENASE-LIKE HYDROLASE DOMAIN-CONTAINING PROTEIN 2"/>
    <property type="match status" value="1"/>
</dbReference>
<dbReference type="SUPFAM" id="SSF56784">
    <property type="entry name" value="HAD-like"/>
    <property type="match status" value="1"/>
</dbReference>
<dbReference type="Pfam" id="PF13242">
    <property type="entry name" value="Hydrolase_like"/>
    <property type="match status" value="1"/>
</dbReference>
<dbReference type="PIRSF" id="PIRSF000915">
    <property type="entry name" value="PGP-type_phosphatase"/>
    <property type="match status" value="1"/>
</dbReference>
<dbReference type="EMBL" id="KY931689">
    <property type="protein sequence ID" value="AWN00246.1"/>
    <property type="molecule type" value="Genomic_DNA"/>
</dbReference>